<dbReference type="EMBL" id="BPVZ01000005">
    <property type="protein sequence ID" value="GKU92227.1"/>
    <property type="molecule type" value="Genomic_DNA"/>
</dbReference>
<name>A0AAV5HTQ0_9ROSI</name>
<dbReference type="InterPro" id="IPR016140">
    <property type="entry name" value="Bifunc_inhib/LTP/seed_store"/>
</dbReference>
<dbReference type="Pfam" id="PF14368">
    <property type="entry name" value="LTP_2"/>
    <property type="match status" value="1"/>
</dbReference>
<reference evidence="4 5" key="1">
    <citation type="journal article" date="2021" name="Commun. Biol.">
        <title>The genome of Shorea leprosula (Dipterocarpaceae) highlights the ecological relevance of drought in aseasonal tropical rainforests.</title>
        <authorList>
            <person name="Ng K.K.S."/>
            <person name="Kobayashi M.J."/>
            <person name="Fawcett J.A."/>
            <person name="Hatakeyama M."/>
            <person name="Paape T."/>
            <person name="Ng C.H."/>
            <person name="Ang C.C."/>
            <person name="Tnah L.H."/>
            <person name="Lee C.T."/>
            <person name="Nishiyama T."/>
            <person name="Sese J."/>
            <person name="O'Brien M.J."/>
            <person name="Copetti D."/>
            <person name="Mohd Noor M.I."/>
            <person name="Ong R.C."/>
            <person name="Putra M."/>
            <person name="Sireger I.Z."/>
            <person name="Indrioko S."/>
            <person name="Kosugi Y."/>
            <person name="Izuno A."/>
            <person name="Isagi Y."/>
            <person name="Lee S.L."/>
            <person name="Shimizu K.K."/>
        </authorList>
    </citation>
    <scope>NUCLEOTIDE SEQUENCE [LARGE SCALE GENOMIC DNA]</scope>
    <source>
        <strain evidence="4">214</strain>
    </source>
</reference>
<sequence length="181" mass="19174">MATTNTQFTTTLAAFLIIAAITVSHDGLVSGQGCQADLQNLVAQCAMYVQRAGPKLNPSPSCCSVVVHVDIPCICNYITSGIERVIDMEKVTYVAGYCGKALAPGTKCGSYTVPGSAEGEDEENEFPIPSVGSDEVPVLSVEEEEAPSPSPSPSVAADDGEPPEVMPWMPWMPWIIRGPRN</sequence>
<evidence type="ECO:0000256" key="1">
    <source>
        <dbReference type="SAM" id="MobiDB-lite"/>
    </source>
</evidence>
<dbReference type="Gene3D" id="1.10.110.10">
    <property type="entry name" value="Plant lipid-transfer and hydrophobic proteins"/>
    <property type="match status" value="1"/>
</dbReference>
<feature type="chain" id="PRO_5043764205" description="Bifunctional inhibitor/plant lipid transfer protein/seed storage helical domain-containing protein" evidence="2">
    <location>
        <begin position="25"/>
        <end position="181"/>
    </location>
</feature>
<protein>
    <recommendedName>
        <fullName evidence="3">Bifunctional inhibitor/plant lipid transfer protein/seed storage helical domain-containing protein</fullName>
    </recommendedName>
</protein>
<organism evidence="4 5">
    <name type="scientific">Rubroshorea leprosula</name>
    <dbReference type="NCBI Taxonomy" id="152421"/>
    <lineage>
        <taxon>Eukaryota</taxon>
        <taxon>Viridiplantae</taxon>
        <taxon>Streptophyta</taxon>
        <taxon>Embryophyta</taxon>
        <taxon>Tracheophyta</taxon>
        <taxon>Spermatophyta</taxon>
        <taxon>Magnoliopsida</taxon>
        <taxon>eudicotyledons</taxon>
        <taxon>Gunneridae</taxon>
        <taxon>Pentapetalae</taxon>
        <taxon>rosids</taxon>
        <taxon>malvids</taxon>
        <taxon>Malvales</taxon>
        <taxon>Dipterocarpaceae</taxon>
        <taxon>Rubroshorea</taxon>
    </lineage>
</organism>
<accession>A0AAV5HTQ0</accession>
<evidence type="ECO:0000256" key="2">
    <source>
        <dbReference type="SAM" id="SignalP"/>
    </source>
</evidence>
<feature type="region of interest" description="Disordered" evidence="1">
    <location>
        <begin position="113"/>
        <end position="168"/>
    </location>
</feature>
<evidence type="ECO:0000313" key="5">
    <source>
        <dbReference type="Proteomes" id="UP001054252"/>
    </source>
</evidence>
<dbReference type="PANTHER" id="PTHR33286:SF54">
    <property type="entry name" value="BIFUNCTIONAL INHIBITOR_LIPID-TRANSFER PROTEIN_SEED STORAGE 2S ALBUMIN SUPERFAMILY PROTEIN"/>
    <property type="match status" value="1"/>
</dbReference>
<dbReference type="SUPFAM" id="SSF47699">
    <property type="entry name" value="Bifunctional inhibitor/lipid-transfer protein/seed storage 2S albumin"/>
    <property type="match status" value="1"/>
</dbReference>
<proteinExistence type="predicted"/>
<evidence type="ECO:0000313" key="4">
    <source>
        <dbReference type="EMBL" id="GKU92227.1"/>
    </source>
</evidence>
<dbReference type="InterPro" id="IPR044741">
    <property type="entry name" value="NsLTP-like"/>
</dbReference>
<dbReference type="CDD" id="cd04660">
    <property type="entry name" value="nsLTP_like"/>
    <property type="match status" value="1"/>
</dbReference>
<gene>
    <name evidence="4" type="ORF">SLEP1_g5984</name>
</gene>
<feature type="domain" description="Bifunctional inhibitor/plant lipid transfer protein/seed storage helical" evidence="3">
    <location>
        <begin position="16"/>
        <end position="108"/>
    </location>
</feature>
<keyword evidence="2" id="KW-0732">Signal</keyword>
<dbReference type="Proteomes" id="UP001054252">
    <property type="component" value="Unassembled WGS sequence"/>
</dbReference>
<dbReference type="PANTHER" id="PTHR33286">
    <property type="entry name" value="BIFUNCTIONAL INHIBITOR/LIPID-TRANSFER PROTEIN/SEED STORAGE 2S ALBUMIN SUPERFAMILY PROTEIN"/>
    <property type="match status" value="1"/>
</dbReference>
<dbReference type="AlphaFoldDB" id="A0AAV5HTQ0"/>
<keyword evidence="5" id="KW-1185">Reference proteome</keyword>
<evidence type="ECO:0000259" key="3">
    <source>
        <dbReference type="Pfam" id="PF14368"/>
    </source>
</evidence>
<comment type="caution">
    <text evidence="4">The sequence shown here is derived from an EMBL/GenBank/DDBJ whole genome shotgun (WGS) entry which is preliminary data.</text>
</comment>
<feature type="signal peptide" evidence="2">
    <location>
        <begin position="1"/>
        <end position="24"/>
    </location>
</feature>
<dbReference type="InterPro" id="IPR036312">
    <property type="entry name" value="Bifun_inhib/LTP/seed_sf"/>
</dbReference>